<dbReference type="RefSeq" id="WP_099154277.1">
    <property type="nucleotide sequence ID" value="NZ_PDUD01000042.1"/>
</dbReference>
<keyword evidence="2" id="KW-1185">Reference proteome</keyword>
<evidence type="ECO:0000313" key="1">
    <source>
        <dbReference type="EMBL" id="PHN02249.1"/>
    </source>
</evidence>
<dbReference type="Proteomes" id="UP000223913">
    <property type="component" value="Unassembled WGS sequence"/>
</dbReference>
<evidence type="ECO:0008006" key="3">
    <source>
        <dbReference type="Google" id="ProtNLM"/>
    </source>
</evidence>
<sequence length="172" mass="19149">MTTQRIFTILLFLFLGNLSLQAQYYNSDHQWWVNFGAGMSKAGMDQEHLLFYASFNKPRSEHLLLTGRYSFTQQLGLLESVEPEKNWDLSAIASYYLKSDAGFISIGAGLGLNGGKRRDPSLQNYLTVGLPIESQWFVTLPSMGLGLVGVVNINPKVTTYGLALAFQFGALR</sequence>
<gene>
    <name evidence="1" type="ORF">CRP01_32635</name>
</gene>
<proteinExistence type="predicted"/>
<name>A0A2D0N295_FLAN2</name>
<comment type="caution">
    <text evidence="1">The sequence shown here is derived from an EMBL/GenBank/DDBJ whole genome shotgun (WGS) entry which is preliminary data.</text>
</comment>
<evidence type="ECO:0000313" key="2">
    <source>
        <dbReference type="Proteomes" id="UP000223913"/>
    </source>
</evidence>
<dbReference type="AlphaFoldDB" id="A0A2D0N295"/>
<organism evidence="1 2">
    <name type="scientific">Flavilitoribacter nigricans (strain ATCC 23147 / DSM 23189 / NBRC 102662 / NCIMB 1420 / SS-2)</name>
    <name type="common">Lewinella nigricans</name>
    <dbReference type="NCBI Taxonomy" id="1122177"/>
    <lineage>
        <taxon>Bacteria</taxon>
        <taxon>Pseudomonadati</taxon>
        <taxon>Bacteroidota</taxon>
        <taxon>Saprospiria</taxon>
        <taxon>Saprospirales</taxon>
        <taxon>Lewinellaceae</taxon>
        <taxon>Flavilitoribacter</taxon>
    </lineage>
</organism>
<accession>A0A2D0N295</accession>
<dbReference type="EMBL" id="PDUD01000042">
    <property type="protein sequence ID" value="PHN02249.1"/>
    <property type="molecule type" value="Genomic_DNA"/>
</dbReference>
<protein>
    <recommendedName>
        <fullName evidence="3">Outer membrane protein beta-barrel domain-containing protein</fullName>
    </recommendedName>
</protein>
<reference evidence="1 2" key="1">
    <citation type="submission" date="2017-10" db="EMBL/GenBank/DDBJ databases">
        <title>The draft genome sequence of Lewinella nigricans NBRC 102662.</title>
        <authorList>
            <person name="Wang K."/>
        </authorList>
    </citation>
    <scope>NUCLEOTIDE SEQUENCE [LARGE SCALE GENOMIC DNA]</scope>
    <source>
        <strain evidence="1 2">NBRC 102662</strain>
    </source>
</reference>